<evidence type="ECO:0000313" key="1">
    <source>
        <dbReference type="EMBL" id="PNX78205.1"/>
    </source>
</evidence>
<accession>A0A2K3LI38</accession>
<dbReference type="Proteomes" id="UP000236291">
    <property type="component" value="Unassembled WGS sequence"/>
</dbReference>
<name>A0A2K3LI38_TRIPR</name>
<feature type="non-terminal residue" evidence="1">
    <location>
        <position position="1"/>
    </location>
</feature>
<dbReference type="EMBL" id="ASHM01033688">
    <property type="protein sequence ID" value="PNX78205.1"/>
    <property type="molecule type" value="Genomic_DNA"/>
</dbReference>
<organism evidence="1 2">
    <name type="scientific">Trifolium pratense</name>
    <name type="common">Red clover</name>
    <dbReference type="NCBI Taxonomy" id="57577"/>
    <lineage>
        <taxon>Eukaryota</taxon>
        <taxon>Viridiplantae</taxon>
        <taxon>Streptophyta</taxon>
        <taxon>Embryophyta</taxon>
        <taxon>Tracheophyta</taxon>
        <taxon>Spermatophyta</taxon>
        <taxon>Magnoliopsida</taxon>
        <taxon>eudicotyledons</taxon>
        <taxon>Gunneridae</taxon>
        <taxon>Pentapetalae</taxon>
        <taxon>rosids</taxon>
        <taxon>fabids</taxon>
        <taxon>Fabales</taxon>
        <taxon>Fabaceae</taxon>
        <taxon>Papilionoideae</taxon>
        <taxon>50 kb inversion clade</taxon>
        <taxon>NPAAA clade</taxon>
        <taxon>Hologalegina</taxon>
        <taxon>IRL clade</taxon>
        <taxon>Trifolieae</taxon>
        <taxon>Trifolium</taxon>
    </lineage>
</organism>
<evidence type="ECO:0000313" key="2">
    <source>
        <dbReference type="Proteomes" id="UP000236291"/>
    </source>
</evidence>
<reference evidence="1 2" key="1">
    <citation type="journal article" date="2014" name="Am. J. Bot.">
        <title>Genome assembly and annotation for red clover (Trifolium pratense; Fabaceae).</title>
        <authorList>
            <person name="Istvanek J."/>
            <person name="Jaros M."/>
            <person name="Krenek A."/>
            <person name="Repkova J."/>
        </authorList>
    </citation>
    <scope>NUCLEOTIDE SEQUENCE [LARGE SCALE GENOMIC DNA]</scope>
    <source>
        <strain evidence="2">cv. Tatra</strain>
        <tissue evidence="1">Young leaves</tissue>
    </source>
</reference>
<gene>
    <name evidence="1" type="ORF">L195_g034182</name>
</gene>
<dbReference type="AlphaFoldDB" id="A0A2K3LI38"/>
<reference evidence="1 2" key="2">
    <citation type="journal article" date="2017" name="Front. Plant Sci.">
        <title>Gene Classification and Mining of Molecular Markers Useful in Red Clover (Trifolium pratense) Breeding.</title>
        <authorList>
            <person name="Istvanek J."/>
            <person name="Dluhosova J."/>
            <person name="Dluhos P."/>
            <person name="Patkova L."/>
            <person name="Nedelnik J."/>
            <person name="Repkova J."/>
        </authorList>
    </citation>
    <scope>NUCLEOTIDE SEQUENCE [LARGE SCALE GENOMIC DNA]</scope>
    <source>
        <strain evidence="2">cv. Tatra</strain>
        <tissue evidence="1">Young leaves</tissue>
    </source>
</reference>
<proteinExistence type="predicted"/>
<comment type="caution">
    <text evidence="1">The sequence shown here is derived from an EMBL/GenBank/DDBJ whole genome shotgun (WGS) entry which is preliminary data.</text>
</comment>
<protein>
    <submittedName>
        <fullName evidence="1">Uncharacterized protein</fullName>
    </submittedName>
</protein>
<sequence>VSAAPPSHALHPHLTQAKFWPPSSSLCGAIDRHDVTSKTGGAIDLLGRDITSSNRRWRHCRFSSGELCAAVSPCLAFGFSRCSMNRAAFGIPDPYLQSLAIGVRRHSVLTVVVVSRTNGFVSRGIELEASLKLGASSSRPVARKGRYGDTPC</sequence>